<sequence>MNIVKGVVGLIRRSSGSHGGESSSGSPLEKFSPPTPLIHFRVVGEVVVWTMVVEEVSEGGGFGGSFGGAGLSGGAGGGKQEFIKEKKKKKRKQENKGFRPLDQLIKSGVMEH</sequence>
<accession>A0AAF0QVS8</accession>
<proteinExistence type="predicted"/>
<keyword evidence="3" id="KW-1185">Reference proteome</keyword>
<evidence type="ECO:0000313" key="2">
    <source>
        <dbReference type="EMBL" id="WMV26869.1"/>
    </source>
</evidence>
<gene>
    <name evidence="2" type="ORF">MTR67_020254</name>
</gene>
<feature type="region of interest" description="Disordered" evidence="1">
    <location>
        <begin position="12"/>
        <end position="35"/>
    </location>
</feature>
<organism evidence="2 3">
    <name type="scientific">Solanum verrucosum</name>
    <dbReference type="NCBI Taxonomy" id="315347"/>
    <lineage>
        <taxon>Eukaryota</taxon>
        <taxon>Viridiplantae</taxon>
        <taxon>Streptophyta</taxon>
        <taxon>Embryophyta</taxon>
        <taxon>Tracheophyta</taxon>
        <taxon>Spermatophyta</taxon>
        <taxon>Magnoliopsida</taxon>
        <taxon>eudicotyledons</taxon>
        <taxon>Gunneridae</taxon>
        <taxon>Pentapetalae</taxon>
        <taxon>asterids</taxon>
        <taxon>lamiids</taxon>
        <taxon>Solanales</taxon>
        <taxon>Solanaceae</taxon>
        <taxon>Solanoideae</taxon>
        <taxon>Solaneae</taxon>
        <taxon>Solanum</taxon>
    </lineage>
</organism>
<evidence type="ECO:0000256" key="1">
    <source>
        <dbReference type="SAM" id="MobiDB-lite"/>
    </source>
</evidence>
<feature type="compositionally biased region" description="Gly residues" evidence="1">
    <location>
        <begin position="67"/>
        <end position="79"/>
    </location>
</feature>
<reference evidence="2" key="1">
    <citation type="submission" date="2023-08" db="EMBL/GenBank/DDBJ databases">
        <title>A de novo genome assembly of Solanum verrucosum Schlechtendal, a Mexican diploid species geographically isolated from the other diploid A-genome species in potato relatives.</title>
        <authorList>
            <person name="Hosaka K."/>
        </authorList>
    </citation>
    <scope>NUCLEOTIDE SEQUENCE</scope>
    <source>
        <tissue evidence="2">Young leaves</tissue>
    </source>
</reference>
<dbReference type="AlphaFoldDB" id="A0AAF0QVS8"/>
<dbReference type="EMBL" id="CP133615">
    <property type="protein sequence ID" value="WMV26869.1"/>
    <property type="molecule type" value="Genomic_DNA"/>
</dbReference>
<protein>
    <submittedName>
        <fullName evidence="2">Uncharacterized protein</fullName>
    </submittedName>
</protein>
<name>A0AAF0QVS8_SOLVR</name>
<feature type="region of interest" description="Disordered" evidence="1">
    <location>
        <begin position="67"/>
        <end position="112"/>
    </location>
</feature>
<feature type="compositionally biased region" description="Low complexity" evidence="1">
    <location>
        <begin position="14"/>
        <end position="26"/>
    </location>
</feature>
<evidence type="ECO:0000313" key="3">
    <source>
        <dbReference type="Proteomes" id="UP001234989"/>
    </source>
</evidence>
<dbReference type="Proteomes" id="UP001234989">
    <property type="component" value="Chromosome 4"/>
</dbReference>